<dbReference type="Proteomes" id="UP000182235">
    <property type="component" value="Unassembled WGS sequence"/>
</dbReference>
<dbReference type="VEuPathDB" id="FungiDB:AJ78_04948"/>
<evidence type="ECO:0000256" key="1">
    <source>
        <dbReference type="SAM" id="MobiDB-lite"/>
    </source>
</evidence>
<accession>A0A1J9Q3E6</accession>
<dbReference type="OrthoDB" id="4184874at2759"/>
<evidence type="ECO:0000313" key="2">
    <source>
        <dbReference type="EMBL" id="OJD14723.1"/>
    </source>
</evidence>
<feature type="compositionally biased region" description="Polar residues" evidence="1">
    <location>
        <begin position="10"/>
        <end position="37"/>
    </location>
</feature>
<gene>
    <name evidence="2" type="ORF">AJ78_04948</name>
</gene>
<organism evidence="2 3">
    <name type="scientific">Emergomyces pasteurianus Ep9510</name>
    <dbReference type="NCBI Taxonomy" id="1447872"/>
    <lineage>
        <taxon>Eukaryota</taxon>
        <taxon>Fungi</taxon>
        <taxon>Dikarya</taxon>
        <taxon>Ascomycota</taxon>
        <taxon>Pezizomycotina</taxon>
        <taxon>Eurotiomycetes</taxon>
        <taxon>Eurotiomycetidae</taxon>
        <taxon>Onygenales</taxon>
        <taxon>Ajellomycetaceae</taxon>
        <taxon>Emergomyces</taxon>
    </lineage>
</organism>
<feature type="region of interest" description="Disordered" evidence="1">
    <location>
        <begin position="1"/>
        <end position="74"/>
    </location>
</feature>
<dbReference type="EMBL" id="LGRN01000201">
    <property type="protein sequence ID" value="OJD14723.1"/>
    <property type="molecule type" value="Genomic_DNA"/>
</dbReference>
<proteinExistence type="predicted"/>
<feature type="compositionally biased region" description="Polar residues" evidence="1">
    <location>
        <begin position="45"/>
        <end position="60"/>
    </location>
</feature>
<dbReference type="AlphaFoldDB" id="A0A1J9Q3E6"/>
<protein>
    <submittedName>
        <fullName evidence="2">Uncharacterized protein</fullName>
    </submittedName>
</protein>
<sequence>MDCGGHKADNSNSDPSTAQNPESALMPTQNGRNNYITDSDLIKGRNNNQATTAAPNSHFSGQDLPPYNPRSAVDAQRELPPLGGVLDEIARDVENSDSPCIEYVLGSNAQYLNDMRNLLHVFSGMPITVRNWEITLPPLNFHTLGDIHTDETVLPTLHDVLNDIAKGLENTVWGFVPIVVPADSNAEYLLNMKMAFRPISSDIGNVTNQPSGTGSNNARIPRSPNALSECSIIHGRATTPNLSNSLINQPF</sequence>
<evidence type="ECO:0000313" key="3">
    <source>
        <dbReference type="Proteomes" id="UP000182235"/>
    </source>
</evidence>
<name>A0A1J9Q3E6_9EURO</name>
<keyword evidence="3" id="KW-1185">Reference proteome</keyword>
<reference evidence="2 3" key="1">
    <citation type="submission" date="2015-07" db="EMBL/GenBank/DDBJ databases">
        <title>Emmonsia species relationships and genome sequence.</title>
        <authorList>
            <consortium name="The Broad Institute Genomics Platform"/>
            <person name="Cuomo C.A."/>
            <person name="Munoz J.F."/>
            <person name="Imamovic A."/>
            <person name="Priest M.E."/>
            <person name="Young S."/>
            <person name="Clay O.K."/>
            <person name="McEwen J.G."/>
        </authorList>
    </citation>
    <scope>NUCLEOTIDE SEQUENCE [LARGE SCALE GENOMIC DNA]</scope>
    <source>
        <strain evidence="2 3">UAMH 9510</strain>
    </source>
</reference>
<comment type="caution">
    <text evidence="2">The sequence shown here is derived from an EMBL/GenBank/DDBJ whole genome shotgun (WGS) entry which is preliminary data.</text>
</comment>